<dbReference type="Proteomes" id="UP000245624">
    <property type="component" value="Unassembled WGS sequence"/>
</dbReference>
<comment type="caution">
    <text evidence="1">The sequence shown here is derived from an EMBL/GenBank/DDBJ whole genome shotgun (WGS) entry which is preliminary data.</text>
</comment>
<organism evidence="1 2">
    <name type="scientific">Gracilibacillus dipsosauri</name>
    <dbReference type="NCBI Taxonomy" id="178340"/>
    <lineage>
        <taxon>Bacteria</taxon>
        <taxon>Bacillati</taxon>
        <taxon>Bacillota</taxon>
        <taxon>Bacilli</taxon>
        <taxon>Bacillales</taxon>
        <taxon>Bacillaceae</taxon>
        <taxon>Gracilibacillus</taxon>
    </lineage>
</organism>
<protein>
    <submittedName>
        <fullName evidence="1">Uncharacterized protein</fullName>
    </submittedName>
</protein>
<proteinExistence type="predicted"/>
<name>A0A317L674_9BACI</name>
<keyword evidence="2" id="KW-1185">Reference proteome</keyword>
<dbReference type="RefSeq" id="WP_109982976.1">
    <property type="nucleotide sequence ID" value="NZ_JAJUIE010000159.1"/>
</dbReference>
<dbReference type="Gene3D" id="3.90.1720.10">
    <property type="entry name" value="endopeptidase domain like (from Nostoc punctiforme)"/>
    <property type="match status" value="1"/>
</dbReference>
<dbReference type="SUPFAM" id="SSF54001">
    <property type="entry name" value="Cysteine proteinases"/>
    <property type="match status" value="1"/>
</dbReference>
<gene>
    <name evidence="1" type="ORF">DLJ74_01050</name>
</gene>
<evidence type="ECO:0000313" key="1">
    <source>
        <dbReference type="EMBL" id="PWU70450.1"/>
    </source>
</evidence>
<dbReference type="OrthoDB" id="1645744at2"/>
<sequence length="174" mass="20455">MKQNKIYLLFTNTGTLFTRTIRLYTKADYNHASIALDPNFNETYSFGRKKPRNPFHGGFVKEKINENLFRTADCIIYSYTITKQQERRIKQALANFDRNKETYHYNLIGLFGVMLNKPIQRKNAYFCSQFVAYILKESGIITFDKPLELVTPYDLQQIPKLEFVYEGKLHQAVS</sequence>
<dbReference type="AlphaFoldDB" id="A0A317L674"/>
<accession>A0A317L674</accession>
<reference evidence="1 2" key="1">
    <citation type="submission" date="2018-05" db="EMBL/GenBank/DDBJ databases">
        <title>Genomic analysis of Gracilibacillus dipsosauri DD1 reveals novel features of a salt-tolerant amylase.</title>
        <authorList>
            <person name="Deutch C.E."/>
            <person name="Yang S."/>
        </authorList>
    </citation>
    <scope>NUCLEOTIDE SEQUENCE [LARGE SCALE GENOMIC DNA]</scope>
    <source>
        <strain evidence="1 2">DD1</strain>
    </source>
</reference>
<evidence type="ECO:0000313" key="2">
    <source>
        <dbReference type="Proteomes" id="UP000245624"/>
    </source>
</evidence>
<dbReference type="InterPro" id="IPR038765">
    <property type="entry name" value="Papain-like_cys_pep_sf"/>
</dbReference>
<dbReference type="EMBL" id="QGTD01000001">
    <property type="protein sequence ID" value="PWU70450.1"/>
    <property type="molecule type" value="Genomic_DNA"/>
</dbReference>